<dbReference type="Pfam" id="PF00149">
    <property type="entry name" value="Metallophos"/>
    <property type="match status" value="1"/>
</dbReference>
<evidence type="ECO:0000259" key="2">
    <source>
        <dbReference type="Pfam" id="PF00149"/>
    </source>
</evidence>
<sequence length="313" mass="35728">MKARSHLLLFSFLWLALSNPINAKDFSFTAIGDQPYGSHEPFWQLIKKINDQKDNQFTIHVGDIKNGGSECSDQTFFEIKEMFDSFHKPLIYTPGDNEWTDCHRSSNGSYEPTERLKKIRQTFFKNSNSLGASPIKLQVQSELSSKNTLYVENQRWLHHKILFVTIHQVGSNNNLDKKISGAIAEYEARNKANLEWLEDSFKQAKREQSPAIVIAMQADTFHPKTPKISGFSDFISKISALATEFKKPVLLIQGDSHEYVLDQPLKDLNTQPVNNVLRLIVPGASLTEAVEIGIHSEKKNVMEFFTFKKYSID</sequence>
<keyword evidence="4" id="KW-1185">Reference proteome</keyword>
<gene>
    <name evidence="3" type="ORF">AOC33_06775</name>
</gene>
<dbReference type="EMBL" id="NJGG01000002">
    <property type="protein sequence ID" value="OXL15011.1"/>
    <property type="molecule type" value="Genomic_DNA"/>
</dbReference>
<dbReference type="RefSeq" id="WP_089516050.1">
    <property type="nucleotide sequence ID" value="NZ_NJGG01000002.1"/>
</dbReference>
<evidence type="ECO:0000313" key="3">
    <source>
        <dbReference type="EMBL" id="OXL15011.1"/>
    </source>
</evidence>
<reference evidence="3 4" key="1">
    <citation type="submission" date="2017-06" db="EMBL/GenBank/DDBJ databases">
        <title>Reclassification of a Polynucleobacter cosmopolitanus strain isolated from tropical Lake Victoria as Polynucleobacter victoriensis comb. nov.</title>
        <authorList>
            <person name="Hahn M.W."/>
        </authorList>
    </citation>
    <scope>NUCLEOTIDE SEQUENCE [LARGE SCALE GENOMIC DNA]</scope>
    <source>
        <strain evidence="3 4">MWH-MoIso2</strain>
    </source>
</reference>
<name>A0A229FSM1_9BURK</name>
<keyword evidence="1" id="KW-0732">Signal</keyword>
<organism evidence="3 4">
    <name type="scientific">Polynucleobacter cosmopolitanus</name>
    <dbReference type="NCBI Taxonomy" id="351345"/>
    <lineage>
        <taxon>Bacteria</taxon>
        <taxon>Pseudomonadati</taxon>
        <taxon>Pseudomonadota</taxon>
        <taxon>Betaproteobacteria</taxon>
        <taxon>Burkholderiales</taxon>
        <taxon>Burkholderiaceae</taxon>
        <taxon>Polynucleobacter</taxon>
    </lineage>
</organism>
<dbReference type="GO" id="GO:0016787">
    <property type="term" value="F:hydrolase activity"/>
    <property type="evidence" value="ECO:0007669"/>
    <property type="project" value="InterPro"/>
</dbReference>
<dbReference type="SUPFAM" id="SSF56300">
    <property type="entry name" value="Metallo-dependent phosphatases"/>
    <property type="match status" value="1"/>
</dbReference>
<dbReference type="OrthoDB" id="58809at2"/>
<proteinExistence type="predicted"/>
<dbReference type="InterPro" id="IPR004843">
    <property type="entry name" value="Calcineurin-like_PHP"/>
</dbReference>
<protein>
    <recommendedName>
        <fullName evidence="2">Calcineurin-like phosphoesterase domain-containing protein</fullName>
    </recommendedName>
</protein>
<comment type="caution">
    <text evidence="3">The sequence shown here is derived from an EMBL/GenBank/DDBJ whole genome shotgun (WGS) entry which is preliminary data.</text>
</comment>
<dbReference type="Gene3D" id="3.60.21.10">
    <property type="match status" value="1"/>
</dbReference>
<feature type="signal peptide" evidence="1">
    <location>
        <begin position="1"/>
        <end position="23"/>
    </location>
</feature>
<dbReference type="Proteomes" id="UP000215188">
    <property type="component" value="Unassembled WGS sequence"/>
</dbReference>
<feature type="chain" id="PRO_5013348088" description="Calcineurin-like phosphoesterase domain-containing protein" evidence="1">
    <location>
        <begin position="24"/>
        <end position="313"/>
    </location>
</feature>
<feature type="domain" description="Calcineurin-like phosphoesterase" evidence="2">
    <location>
        <begin position="28"/>
        <end position="258"/>
    </location>
</feature>
<dbReference type="InterPro" id="IPR029052">
    <property type="entry name" value="Metallo-depent_PP-like"/>
</dbReference>
<dbReference type="AlphaFoldDB" id="A0A229FSM1"/>
<evidence type="ECO:0000313" key="4">
    <source>
        <dbReference type="Proteomes" id="UP000215188"/>
    </source>
</evidence>
<accession>A0A229FSM1</accession>
<evidence type="ECO:0000256" key="1">
    <source>
        <dbReference type="SAM" id="SignalP"/>
    </source>
</evidence>
<dbReference type="CDD" id="cd00838">
    <property type="entry name" value="MPP_superfamily"/>
    <property type="match status" value="1"/>
</dbReference>